<dbReference type="GO" id="GO:0004065">
    <property type="term" value="F:arylsulfatase activity"/>
    <property type="evidence" value="ECO:0007669"/>
    <property type="project" value="TreeGrafter"/>
</dbReference>
<dbReference type="Pfam" id="PF00884">
    <property type="entry name" value="Sulfatase"/>
    <property type="match status" value="1"/>
</dbReference>
<dbReference type="InterPro" id="IPR000917">
    <property type="entry name" value="Sulfatase_N"/>
</dbReference>
<dbReference type="AlphaFoldDB" id="G0HW18"/>
<dbReference type="RefSeq" id="WP_014040856.1">
    <property type="nucleotide sequence ID" value="NC_015948.1"/>
</dbReference>
<accession>G0HW18</accession>
<dbReference type="PANTHER" id="PTHR42693">
    <property type="entry name" value="ARYLSULFATASE FAMILY MEMBER"/>
    <property type="match status" value="1"/>
</dbReference>
<feature type="domain" description="Sulfatase N-terminal" evidence="2">
    <location>
        <begin position="4"/>
        <end position="322"/>
    </location>
</feature>
<dbReference type="OrthoDB" id="102174at2157"/>
<dbReference type="InterPro" id="IPR050738">
    <property type="entry name" value="Sulfatase"/>
</dbReference>
<protein>
    <submittedName>
        <fullName evidence="3">Putative sulfatase</fullName>
        <ecNumber evidence="3">3.1.6.6</ecNumber>
    </submittedName>
</protein>
<dbReference type="InterPro" id="IPR017850">
    <property type="entry name" value="Alkaline_phosphatase_core_sf"/>
</dbReference>
<keyword evidence="3" id="KW-0378">Hydrolase</keyword>
<reference evidence="3 4" key="1">
    <citation type="journal article" date="2011" name="J. Bacteriol.">
        <title>Complete genome sequence of Haloarcula hispanica, a model haloarchaeon for studying genetics, metabolism, and virus-host interaction.</title>
        <authorList>
            <person name="Liu H."/>
            <person name="Wu Z."/>
            <person name="Li M."/>
            <person name="Zhang F."/>
            <person name="Zheng H."/>
            <person name="Han J."/>
            <person name="Liu J."/>
            <person name="Zhou J."/>
            <person name="Wang S."/>
            <person name="Xiang H."/>
        </authorList>
    </citation>
    <scope>NUCLEOTIDE SEQUENCE [LARGE SCALE GENOMIC DNA]</scope>
    <source>
        <strain evidence="4">ATCC 33960 / DSM 4426 / JCM 8911 / NBRC 102182 / NCIMB 2187 / VKM B-1755</strain>
    </source>
</reference>
<dbReference type="HOGENOM" id="CLU_006332_14_1_2"/>
<dbReference type="CDD" id="cd16148">
    <property type="entry name" value="sulfatase_like"/>
    <property type="match status" value="1"/>
</dbReference>
<dbReference type="EC" id="3.1.6.6" evidence="3"/>
<dbReference type="SUPFAM" id="SSF53649">
    <property type="entry name" value="Alkaline phosphatase-like"/>
    <property type="match status" value="1"/>
</dbReference>
<comment type="similarity">
    <text evidence="1">Belongs to the sulfatase family.</text>
</comment>
<dbReference type="PANTHER" id="PTHR42693:SF33">
    <property type="entry name" value="ARYLSULFATASE"/>
    <property type="match status" value="1"/>
</dbReference>
<evidence type="ECO:0000259" key="2">
    <source>
        <dbReference type="Pfam" id="PF00884"/>
    </source>
</evidence>
<dbReference type="GO" id="GO:0047753">
    <property type="term" value="F:choline-sulfatase activity"/>
    <property type="evidence" value="ECO:0007669"/>
    <property type="project" value="UniProtKB-EC"/>
</dbReference>
<dbReference type="eggNOG" id="arCOG02785">
    <property type="taxonomic scope" value="Archaea"/>
</dbReference>
<evidence type="ECO:0000313" key="3">
    <source>
        <dbReference type="EMBL" id="AEM57711.1"/>
    </source>
</evidence>
<dbReference type="STRING" id="634497.HAH_2118"/>
<dbReference type="Gene3D" id="3.40.720.10">
    <property type="entry name" value="Alkaline Phosphatase, subunit A"/>
    <property type="match status" value="1"/>
</dbReference>
<evidence type="ECO:0000313" key="4">
    <source>
        <dbReference type="Proteomes" id="UP000005629"/>
    </source>
</evidence>
<organism evidence="3 4">
    <name type="scientific">Haloarcula hispanica (strain ATCC 33960 / DSM 4426 / JCM 8911 / NBRC 102182 / NCIMB 2187 / VKM B-1755)</name>
    <dbReference type="NCBI Taxonomy" id="634497"/>
    <lineage>
        <taxon>Archaea</taxon>
        <taxon>Methanobacteriati</taxon>
        <taxon>Methanobacteriota</taxon>
        <taxon>Stenosarchaea group</taxon>
        <taxon>Halobacteria</taxon>
        <taxon>Halobacteriales</taxon>
        <taxon>Haloarculaceae</taxon>
        <taxon>Haloarcula</taxon>
    </lineage>
</organism>
<dbReference type="EMBL" id="CP002921">
    <property type="protein sequence ID" value="AEM57711.1"/>
    <property type="molecule type" value="Genomic_DNA"/>
</dbReference>
<dbReference type="Proteomes" id="UP000005629">
    <property type="component" value="Chromosome I"/>
</dbReference>
<dbReference type="GeneID" id="23804841"/>
<evidence type="ECO:0000256" key="1">
    <source>
        <dbReference type="ARBA" id="ARBA00008779"/>
    </source>
</evidence>
<proteinExistence type="inferred from homology"/>
<dbReference type="KEGG" id="hhi:HAH_2118"/>
<gene>
    <name evidence="3" type="primary">yidJ2</name>
    <name evidence="3" type="ordered locus">HAH_2118</name>
</gene>
<sequence>MNQPNILLVSLDSLRPDHLSIYGHSRTTSPNLQQLLTQDQTTLFKNAYATTTWTLPSHASVFTGREPAEHGIFDKGTKIDPSQTLPQILSREGYQTAAFINNGWLTQAGITDGFDSRFDIFEMEMPSNRITKQLNRLKIVLSLKDNGAQTTINQFINWRDSTDSWFSFLHFNEPHYLYNPPRSYQNTYLSGSAVPSILKQRRVFTKQGDFYADNTSVSESEMNTFTDLYDGEIRYIDDQLGRLFEYLKETGGWENTLLIVFADHGELFGERGLVGHHFCLDNALLHVPLIIKWPTASGSHPSVNESVVSLKHIFGTVLEAIGCDHPRSNALQQYDQESERDTCVFADYRTPTSLLNQYQEQVSEFDFSEYDVSLQAVQTQDYKLIADGDDELLYEITGANQEEKIPKEGNEEIYIRLQEKLDNRSQNLSLMDQEEQKDLNPNVRDNLEKMGYL</sequence>
<name>G0HW18_HALHT</name>